<evidence type="ECO:0008006" key="12">
    <source>
        <dbReference type="Google" id="ProtNLM"/>
    </source>
</evidence>
<dbReference type="PANTHER" id="PTHR47660">
    <property type="entry name" value="TRANSCRIPTION FACTOR WITH C2H2 AND ZN(2)-CYS(6) DNA BINDING DOMAIN (EUROFUNG)-RELATED-RELATED"/>
    <property type="match status" value="1"/>
</dbReference>
<evidence type="ECO:0000256" key="6">
    <source>
        <dbReference type="PROSITE-ProRule" id="PRU00042"/>
    </source>
</evidence>
<evidence type="ECO:0000256" key="5">
    <source>
        <dbReference type="ARBA" id="ARBA00023242"/>
    </source>
</evidence>
<feature type="region of interest" description="Disordered" evidence="7">
    <location>
        <begin position="100"/>
        <end position="180"/>
    </location>
</feature>
<dbReference type="Gene3D" id="3.30.160.60">
    <property type="entry name" value="Classic Zinc Finger"/>
    <property type="match status" value="1"/>
</dbReference>
<evidence type="ECO:0000313" key="10">
    <source>
        <dbReference type="EMBL" id="KAF2848599.1"/>
    </source>
</evidence>
<dbReference type="Pfam" id="PF00172">
    <property type="entry name" value="Zn_clus"/>
    <property type="match status" value="1"/>
</dbReference>
<proteinExistence type="predicted"/>
<evidence type="ECO:0000256" key="3">
    <source>
        <dbReference type="ARBA" id="ARBA00023015"/>
    </source>
</evidence>
<dbReference type="PROSITE" id="PS50157">
    <property type="entry name" value="ZINC_FINGER_C2H2_2"/>
    <property type="match status" value="1"/>
</dbReference>
<organism evidence="10 11">
    <name type="scientific">Plenodomus tracheiphilus IPT5</name>
    <dbReference type="NCBI Taxonomy" id="1408161"/>
    <lineage>
        <taxon>Eukaryota</taxon>
        <taxon>Fungi</taxon>
        <taxon>Dikarya</taxon>
        <taxon>Ascomycota</taxon>
        <taxon>Pezizomycotina</taxon>
        <taxon>Dothideomycetes</taxon>
        <taxon>Pleosporomycetidae</taxon>
        <taxon>Pleosporales</taxon>
        <taxon>Pleosporineae</taxon>
        <taxon>Leptosphaeriaceae</taxon>
        <taxon>Plenodomus</taxon>
    </lineage>
</organism>
<keyword evidence="5" id="KW-0539">Nucleus</keyword>
<sequence length="308" mass="33930">MFCTYCGKEFTRDTHLQRHVLSHSNIRPFHCSICHISFHRKDAAERHYITQHGKTGRVGHASCANCAKAKASCDNNHPCGRCRSNGISCDARRLRRASRNRRLAGHDHVTPTPDSDNGKDAETSETPHDTSNRPGSSLGIDISHQSTQTSLPQSLDDNLLGDHENMEPLTPGRQGQADIGDLSFSYPQIIHPGIEDPGQTSDGGIFSGFDDDNVSRTAYLLQTMTSAPIVSDGDSRRPDELLSALEEPLFPFPPLDMEWSKLLSSRIATPDFQVQASLGRDMHRPLGFGTHTIYLRPAAEPKGLLTLI</sequence>
<evidence type="ECO:0000256" key="4">
    <source>
        <dbReference type="ARBA" id="ARBA00023163"/>
    </source>
</evidence>
<protein>
    <recommendedName>
        <fullName evidence="12">C2H2-type domain-containing protein</fullName>
    </recommendedName>
</protein>
<dbReference type="GO" id="GO:0000981">
    <property type="term" value="F:DNA-binding transcription factor activity, RNA polymerase II-specific"/>
    <property type="evidence" value="ECO:0007669"/>
    <property type="project" value="InterPro"/>
</dbReference>
<evidence type="ECO:0000256" key="2">
    <source>
        <dbReference type="ARBA" id="ARBA00022833"/>
    </source>
</evidence>
<evidence type="ECO:0000256" key="1">
    <source>
        <dbReference type="ARBA" id="ARBA00022723"/>
    </source>
</evidence>
<keyword evidence="3" id="KW-0805">Transcription regulation</keyword>
<evidence type="ECO:0000259" key="9">
    <source>
        <dbReference type="PROSITE" id="PS50157"/>
    </source>
</evidence>
<dbReference type="InterPro" id="IPR036864">
    <property type="entry name" value="Zn2-C6_fun-type_DNA-bd_sf"/>
</dbReference>
<keyword evidence="2" id="KW-0862">Zinc</keyword>
<gene>
    <name evidence="10" type="ORF">T440DRAFT_169073</name>
</gene>
<dbReference type="InterPro" id="IPR036236">
    <property type="entry name" value="Znf_C2H2_sf"/>
</dbReference>
<dbReference type="CDD" id="cd00067">
    <property type="entry name" value="GAL4"/>
    <property type="match status" value="1"/>
</dbReference>
<keyword evidence="6" id="KW-0863">Zinc-finger</keyword>
<dbReference type="EMBL" id="MU006317">
    <property type="protein sequence ID" value="KAF2848599.1"/>
    <property type="molecule type" value="Genomic_DNA"/>
</dbReference>
<evidence type="ECO:0000256" key="7">
    <source>
        <dbReference type="SAM" id="MobiDB-lite"/>
    </source>
</evidence>
<dbReference type="OrthoDB" id="40579at2759"/>
<dbReference type="InterPro" id="IPR013087">
    <property type="entry name" value="Znf_C2H2_type"/>
</dbReference>
<dbReference type="Proteomes" id="UP000799423">
    <property type="component" value="Unassembled WGS sequence"/>
</dbReference>
<dbReference type="SMART" id="SM00355">
    <property type="entry name" value="ZnF_C2H2"/>
    <property type="match status" value="2"/>
</dbReference>
<evidence type="ECO:0000259" key="8">
    <source>
        <dbReference type="PROSITE" id="PS50048"/>
    </source>
</evidence>
<feature type="domain" description="Zn(2)-C6 fungal-type" evidence="8">
    <location>
        <begin position="62"/>
        <end position="89"/>
    </location>
</feature>
<reference evidence="10" key="1">
    <citation type="submission" date="2020-01" db="EMBL/GenBank/DDBJ databases">
        <authorList>
            <consortium name="DOE Joint Genome Institute"/>
            <person name="Haridas S."/>
            <person name="Albert R."/>
            <person name="Binder M."/>
            <person name="Bloem J."/>
            <person name="Labutti K."/>
            <person name="Salamov A."/>
            <person name="Andreopoulos B."/>
            <person name="Baker S.E."/>
            <person name="Barry K."/>
            <person name="Bills G."/>
            <person name="Bluhm B.H."/>
            <person name="Cannon C."/>
            <person name="Castanera R."/>
            <person name="Culley D.E."/>
            <person name="Daum C."/>
            <person name="Ezra D."/>
            <person name="Gonzalez J.B."/>
            <person name="Henrissat B."/>
            <person name="Kuo A."/>
            <person name="Liang C."/>
            <person name="Lipzen A."/>
            <person name="Lutzoni F."/>
            <person name="Magnuson J."/>
            <person name="Mondo S."/>
            <person name="Nolan M."/>
            <person name="Ohm R."/>
            <person name="Pangilinan J."/>
            <person name="Park H.-J."/>
            <person name="Ramirez L."/>
            <person name="Alfaro M."/>
            <person name="Sun H."/>
            <person name="Tritt A."/>
            <person name="Yoshinaga Y."/>
            <person name="Zwiers L.-H."/>
            <person name="Turgeon B.G."/>
            <person name="Goodwin S.B."/>
            <person name="Spatafora J.W."/>
            <person name="Crous P.W."/>
            <person name="Grigoriev I.V."/>
        </authorList>
    </citation>
    <scope>NUCLEOTIDE SEQUENCE</scope>
    <source>
        <strain evidence="10">IPT5</strain>
    </source>
</reference>
<dbReference type="SUPFAM" id="SSF57701">
    <property type="entry name" value="Zn2/Cys6 DNA-binding domain"/>
    <property type="match status" value="1"/>
</dbReference>
<feature type="compositionally biased region" description="Polar residues" evidence="7">
    <location>
        <begin position="143"/>
        <end position="156"/>
    </location>
</feature>
<dbReference type="PROSITE" id="PS00028">
    <property type="entry name" value="ZINC_FINGER_C2H2_1"/>
    <property type="match status" value="2"/>
</dbReference>
<dbReference type="PROSITE" id="PS50048">
    <property type="entry name" value="ZN2_CY6_FUNGAL_2"/>
    <property type="match status" value="1"/>
</dbReference>
<dbReference type="PANTHER" id="PTHR47660:SF2">
    <property type="entry name" value="TRANSCRIPTION FACTOR WITH C2H2 AND ZN(2)-CYS(6) DNA BINDING DOMAIN (EUROFUNG)"/>
    <property type="match status" value="1"/>
</dbReference>
<dbReference type="InterPro" id="IPR001138">
    <property type="entry name" value="Zn2Cys6_DnaBD"/>
</dbReference>
<evidence type="ECO:0000313" key="11">
    <source>
        <dbReference type="Proteomes" id="UP000799423"/>
    </source>
</evidence>
<feature type="compositionally biased region" description="Basic and acidic residues" evidence="7">
    <location>
        <begin position="116"/>
        <end position="131"/>
    </location>
</feature>
<dbReference type="SUPFAM" id="SSF57667">
    <property type="entry name" value="beta-beta-alpha zinc fingers"/>
    <property type="match status" value="1"/>
</dbReference>
<name>A0A6A7B2N4_9PLEO</name>
<accession>A0A6A7B2N4</accession>
<dbReference type="PROSITE" id="PS00463">
    <property type="entry name" value="ZN2_CY6_FUNGAL_1"/>
    <property type="match status" value="1"/>
</dbReference>
<dbReference type="GO" id="GO:0008270">
    <property type="term" value="F:zinc ion binding"/>
    <property type="evidence" value="ECO:0007669"/>
    <property type="project" value="UniProtKB-KW"/>
</dbReference>
<dbReference type="AlphaFoldDB" id="A0A6A7B2N4"/>
<feature type="domain" description="C2H2-type" evidence="9">
    <location>
        <begin position="1"/>
        <end position="28"/>
    </location>
</feature>
<keyword evidence="1" id="KW-0479">Metal-binding</keyword>
<keyword evidence="4" id="KW-0804">Transcription</keyword>
<keyword evidence="11" id="KW-1185">Reference proteome</keyword>